<dbReference type="Pfam" id="PF00005">
    <property type="entry name" value="ABC_tran"/>
    <property type="match status" value="1"/>
</dbReference>
<sequence>MFRTIKRIIDICGSYKKNLVSGIIFSFIHSFLGCMSLFAILYILVNIKNLTSSIIFNGFIILFMGFIGQFIFKWLITIKMTGNGFYVYAEKRLQIGEELKKAPMGYFNEQTLGDISAALTSSMTFLESFSMVAVENMVSGIVQAVLTTVILFWFRWKIGLITLIGIIISQIILHNVKKKAVGHTVIMQKSKANMVSNVIEYIRGITVVKSFGINVGFKEKLDKALDGDKKASISIEKEVMPGVSMYKGIFDIASGFVIMVTGYLFLGEEVTFPIAVLFLTSAFTVYQHMKTMGNSAFLLPMIESALDRLEKVIDIPKMSGQYNRLDTKKYDIEMSNVSFGYEKDRKIIKNVSLKIPEGSKTAIIGPSGSGKTTLCSLMMRFWDVDSGSVKFAGEDVKNISTDSLMSHISTVFQKVYLFHDTIENNIKFGKPEASHKEVIEVAKKACCYDFIMKLPKGFDTVVGESGSTLSGGEKQRISIARAILKDSSIVILDEATSSVDPENEHELLKAIDELTKDKTVISIAHRISTVKEADQIIVMNDGKIDEVGTHDKLILKEGIYKRFIDIRQKSLRWQV</sequence>
<keyword evidence="6 7" id="KW-0472">Membrane</keyword>
<dbReference type="InterPro" id="IPR027417">
    <property type="entry name" value="P-loop_NTPase"/>
</dbReference>
<keyword evidence="3" id="KW-0547">Nucleotide-binding</keyword>
<reference evidence="11" key="1">
    <citation type="journal article" date="2019" name="Int. J. Syst. Evol. Microbiol.">
        <title>The Global Catalogue of Microorganisms (GCM) 10K type strain sequencing project: providing services to taxonomists for standard genome sequencing and annotation.</title>
        <authorList>
            <consortium name="The Broad Institute Genomics Platform"/>
            <consortium name="The Broad Institute Genome Sequencing Center for Infectious Disease"/>
            <person name="Wu L."/>
            <person name="Ma J."/>
        </authorList>
    </citation>
    <scope>NUCLEOTIDE SEQUENCE [LARGE SCALE GENOMIC DNA]</scope>
    <source>
        <strain evidence="11">JCM 1407</strain>
    </source>
</reference>
<dbReference type="PROSITE" id="PS51257">
    <property type="entry name" value="PROKAR_LIPOPROTEIN"/>
    <property type="match status" value="1"/>
</dbReference>
<feature type="transmembrane region" description="Helical" evidence="7">
    <location>
        <begin position="248"/>
        <end position="266"/>
    </location>
</feature>
<feature type="transmembrane region" description="Helical" evidence="7">
    <location>
        <begin position="158"/>
        <end position="176"/>
    </location>
</feature>
<dbReference type="PANTHER" id="PTHR24221">
    <property type="entry name" value="ATP-BINDING CASSETTE SUB-FAMILY B"/>
    <property type="match status" value="1"/>
</dbReference>
<feature type="domain" description="ABC transporter" evidence="8">
    <location>
        <begin position="332"/>
        <end position="566"/>
    </location>
</feature>
<dbReference type="InterPro" id="IPR003439">
    <property type="entry name" value="ABC_transporter-like_ATP-bd"/>
</dbReference>
<dbReference type="InterPro" id="IPR017871">
    <property type="entry name" value="ABC_transporter-like_CS"/>
</dbReference>
<feature type="transmembrane region" description="Helical" evidence="7">
    <location>
        <begin position="20"/>
        <end position="44"/>
    </location>
</feature>
<proteinExistence type="predicted"/>
<feature type="transmembrane region" description="Helical" evidence="7">
    <location>
        <begin position="50"/>
        <end position="72"/>
    </location>
</feature>
<organism evidence="10 11">
    <name type="scientific">Clostridium oceanicum</name>
    <dbReference type="NCBI Taxonomy" id="1543"/>
    <lineage>
        <taxon>Bacteria</taxon>
        <taxon>Bacillati</taxon>
        <taxon>Bacillota</taxon>
        <taxon>Clostridia</taxon>
        <taxon>Eubacteriales</taxon>
        <taxon>Clostridiaceae</taxon>
        <taxon>Clostridium</taxon>
    </lineage>
</organism>
<evidence type="ECO:0000256" key="3">
    <source>
        <dbReference type="ARBA" id="ARBA00022741"/>
    </source>
</evidence>
<keyword evidence="5 7" id="KW-1133">Transmembrane helix</keyword>
<dbReference type="InterPro" id="IPR003593">
    <property type="entry name" value="AAA+_ATPase"/>
</dbReference>
<protein>
    <submittedName>
        <fullName evidence="10">ABC transporter ATP-binding protein</fullName>
    </submittedName>
</protein>
<keyword evidence="2 7" id="KW-0812">Transmembrane</keyword>
<comment type="caution">
    <text evidence="10">The sequence shown here is derived from an EMBL/GenBank/DDBJ whole genome shotgun (WGS) entry which is preliminary data.</text>
</comment>
<dbReference type="GO" id="GO:0005524">
    <property type="term" value="F:ATP binding"/>
    <property type="evidence" value="ECO:0007669"/>
    <property type="project" value="UniProtKB-KW"/>
</dbReference>
<evidence type="ECO:0000313" key="10">
    <source>
        <dbReference type="EMBL" id="GAA0738847.1"/>
    </source>
</evidence>
<evidence type="ECO:0000256" key="5">
    <source>
        <dbReference type="ARBA" id="ARBA00022989"/>
    </source>
</evidence>
<dbReference type="InterPro" id="IPR039421">
    <property type="entry name" value="Type_1_exporter"/>
</dbReference>
<evidence type="ECO:0000256" key="7">
    <source>
        <dbReference type="SAM" id="Phobius"/>
    </source>
</evidence>
<dbReference type="Proteomes" id="UP001501510">
    <property type="component" value="Unassembled WGS sequence"/>
</dbReference>
<name>A0ABP3US31_9CLOT</name>
<dbReference type="RefSeq" id="WP_343760701.1">
    <property type="nucleotide sequence ID" value="NZ_BAAACG010000008.1"/>
</dbReference>
<dbReference type="PROSITE" id="PS50893">
    <property type="entry name" value="ABC_TRANSPORTER_2"/>
    <property type="match status" value="1"/>
</dbReference>
<evidence type="ECO:0000313" key="11">
    <source>
        <dbReference type="Proteomes" id="UP001501510"/>
    </source>
</evidence>
<feature type="domain" description="ABC transmembrane type-1" evidence="9">
    <location>
        <begin position="22"/>
        <end position="301"/>
    </location>
</feature>
<dbReference type="Gene3D" id="1.20.1560.10">
    <property type="entry name" value="ABC transporter type 1, transmembrane domain"/>
    <property type="match status" value="1"/>
</dbReference>
<gene>
    <name evidence="10" type="ORF">GCM10008906_16790</name>
</gene>
<evidence type="ECO:0000256" key="1">
    <source>
        <dbReference type="ARBA" id="ARBA00004651"/>
    </source>
</evidence>
<keyword evidence="4 10" id="KW-0067">ATP-binding</keyword>
<feature type="transmembrane region" description="Helical" evidence="7">
    <location>
        <begin position="272"/>
        <end position="289"/>
    </location>
</feature>
<dbReference type="SUPFAM" id="SSF52540">
    <property type="entry name" value="P-loop containing nucleoside triphosphate hydrolases"/>
    <property type="match status" value="1"/>
</dbReference>
<evidence type="ECO:0000256" key="2">
    <source>
        <dbReference type="ARBA" id="ARBA00022692"/>
    </source>
</evidence>
<dbReference type="EMBL" id="BAAACG010000008">
    <property type="protein sequence ID" value="GAA0738847.1"/>
    <property type="molecule type" value="Genomic_DNA"/>
</dbReference>
<dbReference type="PANTHER" id="PTHR24221:SF397">
    <property type="entry name" value="ABC TRANSPORTER, ATP-BINDING TRANSMEMBRANE PROTEIN"/>
    <property type="match status" value="1"/>
</dbReference>
<dbReference type="InterPro" id="IPR011527">
    <property type="entry name" value="ABC1_TM_dom"/>
</dbReference>
<dbReference type="PROSITE" id="PS50929">
    <property type="entry name" value="ABC_TM1F"/>
    <property type="match status" value="1"/>
</dbReference>
<evidence type="ECO:0000256" key="4">
    <source>
        <dbReference type="ARBA" id="ARBA00022840"/>
    </source>
</evidence>
<evidence type="ECO:0000259" key="8">
    <source>
        <dbReference type="PROSITE" id="PS50893"/>
    </source>
</evidence>
<comment type="subcellular location">
    <subcellularLocation>
        <location evidence="1">Cell membrane</location>
        <topology evidence="1">Multi-pass membrane protein</topology>
    </subcellularLocation>
</comment>
<keyword evidence="11" id="KW-1185">Reference proteome</keyword>
<evidence type="ECO:0000256" key="6">
    <source>
        <dbReference type="ARBA" id="ARBA00023136"/>
    </source>
</evidence>
<dbReference type="SUPFAM" id="SSF90123">
    <property type="entry name" value="ABC transporter transmembrane region"/>
    <property type="match status" value="1"/>
</dbReference>
<dbReference type="PROSITE" id="PS00211">
    <property type="entry name" value="ABC_TRANSPORTER_1"/>
    <property type="match status" value="1"/>
</dbReference>
<evidence type="ECO:0000259" key="9">
    <source>
        <dbReference type="PROSITE" id="PS50929"/>
    </source>
</evidence>
<dbReference type="SMART" id="SM00382">
    <property type="entry name" value="AAA"/>
    <property type="match status" value="1"/>
</dbReference>
<dbReference type="InterPro" id="IPR036640">
    <property type="entry name" value="ABC1_TM_sf"/>
</dbReference>
<accession>A0ABP3US31</accession>
<dbReference type="Gene3D" id="3.40.50.300">
    <property type="entry name" value="P-loop containing nucleotide triphosphate hydrolases"/>
    <property type="match status" value="1"/>
</dbReference>
<dbReference type="Pfam" id="PF00664">
    <property type="entry name" value="ABC_membrane"/>
    <property type="match status" value="1"/>
</dbReference>